<dbReference type="Pfam" id="PF19383">
    <property type="entry name" value="DUF5958"/>
    <property type="match status" value="1"/>
</dbReference>
<reference evidence="1 2" key="1">
    <citation type="submission" date="2019-04" db="EMBL/GenBank/DDBJ databases">
        <title>Sphingobacterium olei sp. nov., isolated from oil-contaminated soil.</title>
        <authorList>
            <person name="Liu B."/>
        </authorList>
    </citation>
    <scope>NUCLEOTIDE SEQUENCE [LARGE SCALE GENOMIC DNA]</scope>
    <source>
        <strain evidence="1 2">HAL-9</strain>
    </source>
</reference>
<evidence type="ECO:0000313" key="1">
    <source>
        <dbReference type="EMBL" id="TJZ53566.1"/>
    </source>
</evidence>
<accession>A0A4U0NHA2</accession>
<dbReference type="Proteomes" id="UP000306808">
    <property type="component" value="Unassembled WGS sequence"/>
</dbReference>
<dbReference type="InterPro" id="IPR046002">
    <property type="entry name" value="DUF5958"/>
</dbReference>
<dbReference type="AlphaFoldDB" id="A0A4U0NHA2"/>
<sequence length="142" mass="16562">MVLQDEILVNKFGQGLASYEVLLNKFQLFDLADRNKFLNDLLFLVLQSKPTDEDIGDAIRESGLKPTFTPCVLLLKGVAYHNLKKIAELPAGEQEKVLKLFLSLFRVSYQRKFKLERNDPNKWWYWDLSKDENIKKVIDQLS</sequence>
<proteinExistence type="predicted"/>
<name>A0A4U0NHA2_9SPHI</name>
<organism evidence="1 2">
    <name type="scientific">Sphingobacterium olei</name>
    <dbReference type="NCBI Taxonomy" id="2571155"/>
    <lineage>
        <taxon>Bacteria</taxon>
        <taxon>Pseudomonadati</taxon>
        <taxon>Bacteroidota</taxon>
        <taxon>Sphingobacteriia</taxon>
        <taxon>Sphingobacteriales</taxon>
        <taxon>Sphingobacteriaceae</taxon>
        <taxon>Sphingobacterium</taxon>
    </lineage>
</organism>
<dbReference type="RefSeq" id="WP_136902360.1">
    <property type="nucleotide sequence ID" value="NZ_SUME01000007.1"/>
</dbReference>
<dbReference type="EMBL" id="SUME01000007">
    <property type="protein sequence ID" value="TJZ53566.1"/>
    <property type="molecule type" value="Genomic_DNA"/>
</dbReference>
<keyword evidence="2" id="KW-1185">Reference proteome</keyword>
<dbReference type="OrthoDB" id="1376919at2"/>
<evidence type="ECO:0000313" key="2">
    <source>
        <dbReference type="Proteomes" id="UP000306808"/>
    </source>
</evidence>
<gene>
    <name evidence="1" type="ORF">FAZ15_16105</name>
</gene>
<protein>
    <submittedName>
        <fullName evidence="1">Uncharacterized protein</fullName>
    </submittedName>
</protein>
<comment type="caution">
    <text evidence="1">The sequence shown here is derived from an EMBL/GenBank/DDBJ whole genome shotgun (WGS) entry which is preliminary data.</text>
</comment>